<dbReference type="AlphaFoldDB" id="B7CA73"/>
<sequence length="45" mass="5018">MALLVDGNIQILAPEDVRNEKTVDQVTKKLSECYQISEQVLITGN</sequence>
<evidence type="ECO:0000313" key="2">
    <source>
        <dbReference type="Proteomes" id="UP000004315"/>
    </source>
</evidence>
<gene>
    <name evidence="1" type="ORF">EUBIFOR_01094</name>
</gene>
<dbReference type="Proteomes" id="UP000004315">
    <property type="component" value="Unassembled WGS sequence"/>
</dbReference>
<reference evidence="1 2" key="1">
    <citation type="submission" date="2008-11" db="EMBL/GenBank/DDBJ databases">
        <title>Draft genome sequence of Eubacterium biforme (DSM 3989).</title>
        <authorList>
            <person name="Sudarsanam P."/>
            <person name="Ley R."/>
            <person name="Guruge J."/>
            <person name="Turnbaugh P.J."/>
            <person name="Mahowald M."/>
            <person name="Liep D."/>
            <person name="Gordon J."/>
        </authorList>
    </citation>
    <scope>NUCLEOTIDE SEQUENCE [LARGE SCALE GENOMIC DNA]</scope>
    <source>
        <strain evidence="1 2">DSM 3989</strain>
    </source>
</reference>
<comment type="caution">
    <text evidence="1">The sequence shown here is derived from an EMBL/GenBank/DDBJ whole genome shotgun (WGS) entry which is preliminary data.</text>
</comment>
<dbReference type="EMBL" id="ABYT01000062">
    <property type="protein sequence ID" value="EEC90353.1"/>
    <property type="molecule type" value="Genomic_DNA"/>
</dbReference>
<protein>
    <submittedName>
        <fullName evidence="1">Uncharacterized protein</fullName>
    </submittedName>
</protein>
<accession>B7CA73</accession>
<evidence type="ECO:0000313" key="1">
    <source>
        <dbReference type="EMBL" id="EEC90353.1"/>
    </source>
</evidence>
<name>B7CA73_9FIRM</name>
<organism evidence="1 2">
    <name type="scientific">Holdemanella biformis DSM 3989</name>
    <dbReference type="NCBI Taxonomy" id="518637"/>
    <lineage>
        <taxon>Bacteria</taxon>
        <taxon>Bacillati</taxon>
        <taxon>Bacillota</taxon>
        <taxon>Erysipelotrichia</taxon>
        <taxon>Erysipelotrichales</taxon>
        <taxon>Erysipelotrichaceae</taxon>
        <taxon>Holdemanella</taxon>
    </lineage>
</organism>
<dbReference type="HOGENOM" id="CLU_3200702_0_0_9"/>
<keyword evidence="2" id="KW-1185">Reference proteome</keyword>
<proteinExistence type="predicted"/>